<keyword evidence="3" id="KW-1185">Reference proteome</keyword>
<name>A0A1M5QA74_9BACI</name>
<dbReference type="GO" id="GO:0047464">
    <property type="term" value="F:heparosan-N-sulfate-glucuronate 5-epimerase activity"/>
    <property type="evidence" value="ECO:0007669"/>
    <property type="project" value="InterPro"/>
</dbReference>
<dbReference type="SUPFAM" id="SSF48208">
    <property type="entry name" value="Six-hairpin glycosidases"/>
    <property type="match status" value="1"/>
</dbReference>
<dbReference type="InterPro" id="IPR010598">
    <property type="entry name" value="C5-epim_C"/>
</dbReference>
<dbReference type="GO" id="GO:0005975">
    <property type="term" value="P:carbohydrate metabolic process"/>
    <property type="evidence" value="ECO:0007669"/>
    <property type="project" value="InterPro"/>
</dbReference>
<evidence type="ECO:0000259" key="1">
    <source>
        <dbReference type="Pfam" id="PF06662"/>
    </source>
</evidence>
<feature type="domain" description="D-glucuronyl C5-epimerase C-terminal" evidence="1">
    <location>
        <begin position="141"/>
        <end position="330"/>
    </location>
</feature>
<gene>
    <name evidence="2" type="ORF">SAMN05421807_10443</name>
</gene>
<dbReference type="PANTHER" id="PTHR13174:SF3">
    <property type="entry name" value="D-GLUCURONYL C5-EPIMERASE"/>
    <property type="match status" value="1"/>
</dbReference>
<protein>
    <submittedName>
        <fullName evidence="2">D-glucuronyl C5-epimerase C-terminus</fullName>
    </submittedName>
</protein>
<dbReference type="Pfam" id="PF06662">
    <property type="entry name" value="C5-epim_C"/>
    <property type="match status" value="1"/>
</dbReference>
<evidence type="ECO:0000313" key="2">
    <source>
        <dbReference type="EMBL" id="SHH11005.1"/>
    </source>
</evidence>
<dbReference type="InterPro" id="IPR008928">
    <property type="entry name" value="6-hairpin_glycosidase_sf"/>
</dbReference>
<organism evidence="2 3">
    <name type="scientific">Virgibacillus chiguensis</name>
    <dbReference type="NCBI Taxonomy" id="411959"/>
    <lineage>
        <taxon>Bacteria</taxon>
        <taxon>Bacillati</taxon>
        <taxon>Bacillota</taxon>
        <taxon>Bacilli</taxon>
        <taxon>Bacillales</taxon>
        <taxon>Bacillaceae</taxon>
        <taxon>Virgibacillus</taxon>
    </lineage>
</organism>
<proteinExistence type="predicted"/>
<dbReference type="AlphaFoldDB" id="A0A1M5QA74"/>
<dbReference type="EMBL" id="FQXD01000004">
    <property type="protein sequence ID" value="SHH11005.1"/>
    <property type="molecule type" value="Genomic_DNA"/>
</dbReference>
<evidence type="ECO:0000313" key="3">
    <source>
        <dbReference type="Proteomes" id="UP000184079"/>
    </source>
</evidence>
<dbReference type="Proteomes" id="UP000184079">
    <property type="component" value="Unassembled WGS sequence"/>
</dbReference>
<dbReference type="GO" id="GO:0015012">
    <property type="term" value="P:heparan sulfate proteoglycan biosynthetic process"/>
    <property type="evidence" value="ECO:0007669"/>
    <property type="project" value="InterPro"/>
</dbReference>
<dbReference type="RefSeq" id="WP_073006300.1">
    <property type="nucleotide sequence ID" value="NZ_FQXD01000004.1"/>
</dbReference>
<dbReference type="PANTHER" id="PTHR13174">
    <property type="entry name" value="D-GLUCURONYL C5-EPIMERASE"/>
    <property type="match status" value="1"/>
</dbReference>
<sequence>MIEELKDIKVLMHNQYEAIGKKIGDEFFIPITLLEKGYDLEKEWLNTKNTLKIHVTKKRFLDIDHYDYQGNYLHYDRNRVENWNVEFHHGIPKTVYPYGKYFNPSTIAQYGLQHYSLYLKSKDLESKQKFLKVANWLMSHQDVHGGWPYQFDFHYYPTRLKGIKAPWYSAIGLGMSMSVLVRATVLTKDRKYERCALKATPIFNIPSEKSGILAKFEGKYMFYEECPTDPPSFILNGFMFALIGLYDLYKLTGDIETKKLYQEGIISLKRMLPLYDLGYCTAYDLTQYTTDGGYPNVANWGYHITHIHLLTALNSIEKDTKMNKVLQRWKGYLEGKRFTI</sequence>
<accession>A0A1M5QA74</accession>
<reference evidence="3" key="1">
    <citation type="submission" date="2016-11" db="EMBL/GenBank/DDBJ databases">
        <authorList>
            <person name="Varghese N."/>
            <person name="Submissions S."/>
        </authorList>
    </citation>
    <scope>NUCLEOTIDE SEQUENCE [LARGE SCALE GENOMIC DNA]</scope>
    <source>
        <strain evidence="3">CGMCC 1.6496</strain>
    </source>
</reference>
<dbReference type="InterPro" id="IPR039721">
    <property type="entry name" value="C5-epimerase"/>
</dbReference>